<reference evidence="1" key="1">
    <citation type="submission" date="2021-01" db="EMBL/GenBank/DDBJ databases">
        <title>Whole genome shotgun sequence of Actinocatenispora rupis NBRC 107355.</title>
        <authorList>
            <person name="Komaki H."/>
            <person name="Tamura T."/>
        </authorList>
    </citation>
    <scope>NUCLEOTIDE SEQUENCE</scope>
    <source>
        <strain evidence="1">NBRC 107355</strain>
    </source>
</reference>
<name>A0A8J3J041_9ACTN</name>
<protein>
    <submittedName>
        <fullName evidence="1">Uncharacterized protein</fullName>
    </submittedName>
</protein>
<dbReference type="AlphaFoldDB" id="A0A8J3J041"/>
<comment type="caution">
    <text evidence="1">The sequence shown here is derived from an EMBL/GenBank/DDBJ whole genome shotgun (WGS) entry which is preliminary data.</text>
</comment>
<evidence type="ECO:0000313" key="2">
    <source>
        <dbReference type="Proteomes" id="UP000612808"/>
    </source>
</evidence>
<dbReference type="EMBL" id="BOMB01000001">
    <property type="protein sequence ID" value="GID09580.1"/>
    <property type="molecule type" value="Genomic_DNA"/>
</dbReference>
<gene>
    <name evidence="1" type="ORF">Aru02nite_04690</name>
</gene>
<sequence>MGRSVRAAFVVLVLTALAVAGLGRPAHSAPTAGRTVRAGQDLVRPFPMRHDGEGQLALTVSAPGVSWGVAGHESAVLSAYVDGRYVTDVVIGSETPTDRAFFLGHLSAGGHVLRLTLAEDRSRGGTSATVRGLRLGEVDPGSAAYAVAAHAPVLYGRTLAQWGGDFQNAYTDVPLIAWHEVTDEPGGYHQVRYTIVWSNEDGGTGLAPASLMARWGRTTDIEWIYHAGVYQLEVDPDGNAVPGTEFYQAPQHGEVAFAGRYEHHHPVLQTCTDNNNVCDTLDAGAQAHPMRFTPSVAQELPAGAAREIMMDRNPWTYWMTAQEMVREGKTEAVADPATPELSDERNYLYLVVKKTTVADQNSNPWIGAAVGVRLKGDDTLYRSDHAQPGWSVQRDDPAATTVELPPGTTAADIASISVLRAPGNGDNGGEIRVESIERAMFLDASYRPEPYFIADHAVSGVTLTAAAPEAVVWTAAS</sequence>
<accession>A0A8J3J041</accession>
<organism evidence="1 2">
    <name type="scientific">Actinocatenispora rupis</name>
    <dbReference type="NCBI Taxonomy" id="519421"/>
    <lineage>
        <taxon>Bacteria</taxon>
        <taxon>Bacillati</taxon>
        <taxon>Actinomycetota</taxon>
        <taxon>Actinomycetes</taxon>
        <taxon>Micromonosporales</taxon>
        <taxon>Micromonosporaceae</taxon>
        <taxon>Actinocatenispora</taxon>
    </lineage>
</organism>
<proteinExistence type="predicted"/>
<evidence type="ECO:0000313" key="1">
    <source>
        <dbReference type="EMBL" id="GID09580.1"/>
    </source>
</evidence>
<keyword evidence="2" id="KW-1185">Reference proteome</keyword>
<dbReference type="Proteomes" id="UP000612808">
    <property type="component" value="Unassembled WGS sequence"/>
</dbReference>